<evidence type="ECO:0000256" key="1">
    <source>
        <dbReference type="SAM" id="Phobius"/>
    </source>
</evidence>
<feature type="transmembrane region" description="Helical" evidence="1">
    <location>
        <begin position="249"/>
        <end position="270"/>
    </location>
</feature>
<dbReference type="EMBL" id="CM001484">
    <property type="protein sequence ID" value="EIF00571.1"/>
    <property type="molecule type" value="Genomic_DNA"/>
</dbReference>
<dbReference type="eggNOG" id="COG1668">
    <property type="taxonomic scope" value="Bacteria"/>
</dbReference>
<reference evidence="2 3" key="1">
    <citation type="submission" date="2011-09" db="EMBL/GenBank/DDBJ databases">
        <authorList>
            <consortium name="US DOE Joint Genome Institute (JGI-PGF)"/>
            <person name="Lucas S."/>
            <person name="Han J."/>
            <person name="Lapidus A."/>
            <person name="Cheng J.-F."/>
            <person name="Goodwin L."/>
            <person name="Pitluck S."/>
            <person name="Peters L."/>
            <person name="Land M.L."/>
            <person name="Hauser L."/>
            <person name="Brambilla E."/>
            <person name="Klenk H.-P."/>
            <person name="Woyke T.J."/>
        </authorList>
    </citation>
    <scope>NUCLEOTIDE SEQUENCE [LARGE SCALE GENOMIC DNA]</scope>
    <source>
        <strain evidence="2 3">K62</strain>
    </source>
</reference>
<feature type="transmembrane region" description="Helical" evidence="1">
    <location>
        <begin position="316"/>
        <end position="337"/>
    </location>
</feature>
<feature type="transmembrane region" description="Helical" evidence="1">
    <location>
        <begin position="29"/>
        <end position="49"/>
    </location>
</feature>
<name>I1D6J6_9PSEU</name>
<dbReference type="AlphaFoldDB" id="I1D6J6"/>
<feature type="transmembrane region" description="Helical" evidence="1">
    <location>
        <begin position="290"/>
        <end position="309"/>
    </location>
</feature>
<evidence type="ECO:0000313" key="3">
    <source>
        <dbReference type="Proteomes" id="UP000005087"/>
    </source>
</evidence>
<organism evidence="2 3">
    <name type="scientific">Saccharomonospora glauca K62</name>
    <dbReference type="NCBI Taxonomy" id="928724"/>
    <lineage>
        <taxon>Bacteria</taxon>
        <taxon>Bacillati</taxon>
        <taxon>Actinomycetota</taxon>
        <taxon>Actinomycetes</taxon>
        <taxon>Pseudonocardiales</taxon>
        <taxon>Pseudonocardiaceae</taxon>
        <taxon>Saccharomonospora</taxon>
    </lineage>
</organism>
<feature type="transmembrane region" description="Helical" evidence="1">
    <location>
        <begin position="182"/>
        <end position="203"/>
    </location>
</feature>
<feature type="transmembrane region" description="Helical" evidence="1">
    <location>
        <begin position="215"/>
        <end position="242"/>
    </location>
</feature>
<dbReference type="HOGENOM" id="CLU_046841_3_1_11"/>
<reference evidence="3" key="2">
    <citation type="submission" date="2012-01" db="EMBL/GenBank/DDBJ databases">
        <title>Noncontiguous Finished sequence of chromosome of Saccharomonospora glauca K62.</title>
        <authorList>
            <consortium name="US DOE Joint Genome Institute"/>
            <person name="Lucas S."/>
            <person name="Han J."/>
            <person name="Lapidus A."/>
            <person name="Cheng J.-F."/>
            <person name="Goodwin L."/>
            <person name="Pitluck S."/>
            <person name="Peters L."/>
            <person name="Mikhailova N."/>
            <person name="Held B."/>
            <person name="Detter J.C."/>
            <person name="Han C."/>
            <person name="Tapia R."/>
            <person name="Land M."/>
            <person name="Hauser L."/>
            <person name="Kyrpides N."/>
            <person name="Ivanova N."/>
            <person name="Pagani I."/>
            <person name="Brambilla E.-M."/>
            <person name="Klenk H.-P."/>
            <person name="Woyke T."/>
        </authorList>
    </citation>
    <scope>NUCLEOTIDE SEQUENCE [LARGE SCALE GENOMIC DNA]</scope>
    <source>
        <strain evidence="3">K62</strain>
    </source>
</reference>
<keyword evidence="1" id="KW-0472">Membrane</keyword>
<protein>
    <recommendedName>
        <fullName evidence="4">ABC-type Na+ efflux pump, permease component</fullName>
    </recommendedName>
</protein>
<sequence>MPEDFPVARRATATVCTVAARELRGHSRAGYFVTSTVLVLALLLGYLLLHASVFTRLGGTTVGLVGQATAMAEPLREAANDVGEDLDVVPYRDADRARADVARGELDVLVSGSLTDLRTLSGSELDESLRALLIGIARDEVLNAKLVESGLDPTDVHGDVATARVTAETVEPPVATRTERTCLALATVLLLGFGIAGSSLMAARSLVEDGGRSRWVALGKVVGVGLAGGTQLLLLGAAAVAVTTATGALSTFGAAASTLAWGPVWFALGYALYSPLFVAAGSGGGPLRSVIPSVAAVVVAGLGTSMLVLPHPTGMIGLVASFVPPLSPFAVASRVATGAAEPFEVVAAVLLTVASAVVLTRVLHARHRAFANPTAAVTGGPPGSG</sequence>
<keyword evidence="3" id="KW-1185">Reference proteome</keyword>
<feature type="transmembrane region" description="Helical" evidence="1">
    <location>
        <begin position="343"/>
        <end position="363"/>
    </location>
</feature>
<dbReference type="Proteomes" id="UP000005087">
    <property type="component" value="Chromosome"/>
</dbReference>
<evidence type="ECO:0000313" key="2">
    <source>
        <dbReference type="EMBL" id="EIF00571.1"/>
    </source>
</evidence>
<keyword evidence="1" id="KW-0812">Transmembrane</keyword>
<keyword evidence="1" id="KW-1133">Transmembrane helix</keyword>
<dbReference type="STRING" id="928724.SacglDRAFT_03723"/>
<dbReference type="RefSeq" id="WP_005466361.1">
    <property type="nucleotide sequence ID" value="NZ_CM001484.1"/>
</dbReference>
<gene>
    <name evidence="2" type="ORF">SacglDRAFT_03723</name>
</gene>
<proteinExistence type="predicted"/>
<accession>I1D6J6</accession>
<evidence type="ECO:0008006" key="4">
    <source>
        <dbReference type="Google" id="ProtNLM"/>
    </source>
</evidence>